<dbReference type="PANTHER" id="PTHR47961">
    <property type="entry name" value="DNA POLYMERASE THETA, PUTATIVE (AFU_ORTHOLOGUE AFUA_1G05260)-RELATED"/>
    <property type="match status" value="1"/>
</dbReference>
<evidence type="ECO:0000256" key="2">
    <source>
        <dbReference type="ARBA" id="ARBA00022801"/>
    </source>
</evidence>
<dbReference type="GO" id="GO:0004386">
    <property type="term" value="F:helicase activity"/>
    <property type="evidence" value="ECO:0007669"/>
    <property type="project" value="UniProtKB-KW"/>
</dbReference>
<dbReference type="SUPFAM" id="SSF52540">
    <property type="entry name" value="P-loop containing nucleoside triphosphate hydrolases"/>
    <property type="match status" value="1"/>
</dbReference>
<dbReference type="SMART" id="SM00490">
    <property type="entry name" value="HELICc"/>
    <property type="match status" value="1"/>
</dbReference>
<keyword evidence="8" id="KW-1185">Reference proteome</keyword>
<dbReference type="STRING" id="929556.Solca_0175"/>
<dbReference type="InterPro" id="IPR001650">
    <property type="entry name" value="Helicase_C-like"/>
</dbReference>
<organism evidence="7 8">
    <name type="scientific">Solitalea canadensis (strain ATCC 29591 / DSM 3403 / JCM 21819 / LMG 8368 / NBRC 15130 / NCIMB 12057 / USAM 9D)</name>
    <name type="common">Flexibacter canadensis</name>
    <dbReference type="NCBI Taxonomy" id="929556"/>
    <lineage>
        <taxon>Bacteria</taxon>
        <taxon>Pseudomonadati</taxon>
        <taxon>Bacteroidota</taxon>
        <taxon>Sphingobacteriia</taxon>
        <taxon>Sphingobacteriales</taxon>
        <taxon>Sphingobacteriaceae</taxon>
        <taxon>Solitalea</taxon>
    </lineage>
</organism>
<dbReference type="PROSITE" id="PS51192">
    <property type="entry name" value="HELICASE_ATP_BIND_1"/>
    <property type="match status" value="1"/>
</dbReference>
<keyword evidence="2" id="KW-0378">Hydrolase</keyword>
<keyword evidence="3 7" id="KW-0347">Helicase</keyword>
<evidence type="ECO:0000313" key="7">
    <source>
        <dbReference type="EMBL" id="AFD05325.1"/>
    </source>
</evidence>
<accession>H8KXM9</accession>
<dbReference type="GO" id="GO:0003676">
    <property type="term" value="F:nucleic acid binding"/>
    <property type="evidence" value="ECO:0007669"/>
    <property type="project" value="InterPro"/>
</dbReference>
<proteinExistence type="predicted"/>
<dbReference type="KEGG" id="scn:Solca_0175"/>
<dbReference type="HOGENOM" id="CLU_008215_1_0_10"/>
<dbReference type="RefSeq" id="WP_014678553.1">
    <property type="nucleotide sequence ID" value="NC_017770.1"/>
</dbReference>
<dbReference type="GO" id="GO:0016787">
    <property type="term" value="F:hydrolase activity"/>
    <property type="evidence" value="ECO:0007669"/>
    <property type="project" value="UniProtKB-KW"/>
</dbReference>
<evidence type="ECO:0000256" key="1">
    <source>
        <dbReference type="ARBA" id="ARBA00022741"/>
    </source>
</evidence>
<dbReference type="PANTHER" id="PTHR47961:SF6">
    <property type="entry name" value="DNA-DIRECTED DNA POLYMERASE"/>
    <property type="match status" value="1"/>
</dbReference>
<feature type="domain" description="Helicase C-terminal" evidence="6">
    <location>
        <begin position="524"/>
        <end position="712"/>
    </location>
</feature>
<dbReference type="Pfam" id="PF00270">
    <property type="entry name" value="DEAD"/>
    <property type="match status" value="1"/>
</dbReference>
<dbReference type="InterPro" id="IPR050474">
    <property type="entry name" value="Hel308_SKI2-like"/>
</dbReference>
<name>H8KXM9_SOLCM</name>
<evidence type="ECO:0000256" key="3">
    <source>
        <dbReference type="ARBA" id="ARBA00022806"/>
    </source>
</evidence>
<dbReference type="Proteomes" id="UP000007590">
    <property type="component" value="Chromosome"/>
</dbReference>
<dbReference type="InterPro" id="IPR014001">
    <property type="entry name" value="Helicase_ATP-bd"/>
</dbReference>
<keyword evidence="1" id="KW-0547">Nucleotide-binding</keyword>
<keyword evidence="4" id="KW-0067">ATP-binding</keyword>
<dbReference type="SMART" id="SM00487">
    <property type="entry name" value="DEXDc"/>
    <property type="match status" value="1"/>
</dbReference>
<dbReference type="eggNOG" id="COG1204">
    <property type="taxonomic scope" value="Bacteria"/>
</dbReference>
<reference evidence="7" key="1">
    <citation type="submission" date="2012-02" db="EMBL/GenBank/DDBJ databases">
        <title>The complete genome of Solitalea canadensis DSM 3403.</title>
        <authorList>
            <consortium name="US DOE Joint Genome Institute (JGI-PGF)"/>
            <person name="Lucas S."/>
            <person name="Copeland A."/>
            <person name="Lapidus A."/>
            <person name="Glavina del Rio T."/>
            <person name="Dalin E."/>
            <person name="Tice H."/>
            <person name="Bruce D."/>
            <person name="Goodwin L."/>
            <person name="Pitluck S."/>
            <person name="Peters L."/>
            <person name="Ovchinnikova G."/>
            <person name="Lu M."/>
            <person name="Kyrpides N."/>
            <person name="Mavromatis K."/>
            <person name="Ivanova N."/>
            <person name="Brettin T."/>
            <person name="Detter J.C."/>
            <person name="Han C."/>
            <person name="Larimer F."/>
            <person name="Land M."/>
            <person name="Hauser L."/>
            <person name="Markowitz V."/>
            <person name="Cheng J.-F."/>
            <person name="Hugenholtz P."/>
            <person name="Woyke T."/>
            <person name="Wu D."/>
            <person name="Spring S."/>
            <person name="Schroeder M."/>
            <person name="Kopitz M."/>
            <person name="Brambilla E."/>
            <person name="Klenk H.-P."/>
            <person name="Eisen J.A."/>
        </authorList>
    </citation>
    <scope>NUCLEOTIDE SEQUENCE</scope>
    <source>
        <strain evidence="7">DSM 3403</strain>
    </source>
</reference>
<sequence>MRNEIIRKKLVLIERDRVIQNLIAQANARYILLNTSENRENFPPYTINDDKLNILSFYYLNFGCSFAENQAFDEAIEPLEKGASLLEFIHAAETNKKNASNYYGLIASLAYYVGFQYSKSFILIKKFETTSVIAKLIHLFLLRDFIQLSEEINKILIDPSYRDSFISNNIDEIDGTTKIYEITIAKALDGFLKYFFTGNVDLLNNAKALLKSIKEISEIETDPGIWWVIRLLLLISDGFNESSLWNALKSYFDLDHPKVSQYIKSLVFLAPRGIFELFITQRKSLNKVLNAENGCIISIPTSSGKTRIAEIAILNCMINDPANKVLYIAPFRSLAFEVESTLEPILDNADISVSHLYGGSLYSKLDEKIIEDSDVIIATPEKAKAILRGNTELVRQIKLIIIDEGHLLGPDKRLIVNEIFYEELRFYVQKNGGKFLLLSAVLPNSEELAEWLTRSSETIYKNSWRPSDERLGILDWDGNFVNINWISQDEDRQSFNNKFIISEELPLKPRQRKIRYFPSNKNEAIAATAYKFRTFGSVLIFVGLKSSVFTMAEAYFKRLGNAPDNHQWKNLFDWRAFELACIETYGEEGNSWLSYARKGILCHNADLHADVRLPLERLMRSDKPLVIISTSTLGQGVNLGVSTVIFSTLYQAGELINARDFWNIAGRAGRAYVDHEGKILVALDSENLSKKQIEYRVNSIKKYFDKSKIDLAHSGILSLMVVLKNIAQENGVSFDLLVQLIAENKTQEIGEKVGDIDEALDWIDDTLLSLLHVNNPEGEIDLSWAESFFTQSLAYIQSKNEQAISGEEVINFLSSRITGIVEKVGNNRIKWQSLIKSGIPLNSDLMLEELLPEFIRLVQEYFNANEITIERKIILLSSIEALLTDIPIFIEDGDSIKSKDVNSIRQMWINASPISTIIPFENGIEIITKLYTFKLPWILNGIAKKMRNIENEDEAVIIEELSILVESGLPSLTKVKIYQAGIRSRSSADELGELFDDELWERSISDYKRDLVLHKDSYKEQVSATAGEWLDLLSRTANRRVTKVKNIPPFTFGNIHEKTNTLIAKNINGKQYLLSPDLSILEDISESDIDFSTINSIPGIDFKYSPENGTWVMKINNPYIQLS</sequence>
<dbReference type="GO" id="GO:0005524">
    <property type="term" value="F:ATP binding"/>
    <property type="evidence" value="ECO:0007669"/>
    <property type="project" value="UniProtKB-KW"/>
</dbReference>
<dbReference type="EMBL" id="CP003349">
    <property type="protein sequence ID" value="AFD05325.1"/>
    <property type="molecule type" value="Genomic_DNA"/>
</dbReference>
<evidence type="ECO:0000256" key="4">
    <source>
        <dbReference type="ARBA" id="ARBA00022840"/>
    </source>
</evidence>
<dbReference type="InterPro" id="IPR011545">
    <property type="entry name" value="DEAD/DEAH_box_helicase_dom"/>
</dbReference>
<dbReference type="PROSITE" id="PS51194">
    <property type="entry name" value="HELICASE_CTER"/>
    <property type="match status" value="1"/>
</dbReference>
<feature type="domain" description="Helicase ATP-binding" evidence="5">
    <location>
        <begin position="286"/>
        <end position="460"/>
    </location>
</feature>
<protein>
    <submittedName>
        <fullName evidence="7">Superfamily II helicase</fullName>
    </submittedName>
</protein>
<gene>
    <name evidence="7" type="ordered locus">Solca_0175</name>
</gene>
<dbReference type="AlphaFoldDB" id="H8KXM9"/>
<dbReference type="OrthoDB" id="9812126at2"/>
<dbReference type="InterPro" id="IPR027417">
    <property type="entry name" value="P-loop_NTPase"/>
</dbReference>
<evidence type="ECO:0000259" key="6">
    <source>
        <dbReference type="PROSITE" id="PS51194"/>
    </source>
</evidence>
<evidence type="ECO:0000259" key="5">
    <source>
        <dbReference type="PROSITE" id="PS51192"/>
    </source>
</evidence>
<dbReference type="Gene3D" id="3.40.50.300">
    <property type="entry name" value="P-loop containing nucleotide triphosphate hydrolases"/>
    <property type="match status" value="2"/>
</dbReference>
<evidence type="ECO:0000313" key="8">
    <source>
        <dbReference type="Proteomes" id="UP000007590"/>
    </source>
</evidence>